<reference evidence="1 2" key="1">
    <citation type="submission" date="2018-10" db="EMBL/GenBank/DDBJ databases">
        <title>New species genome.</title>
        <authorList>
            <person name="Li Y."/>
        </authorList>
    </citation>
    <scope>NUCLEOTIDE SEQUENCE [LARGE SCALE GENOMIC DNA]</scope>
    <source>
        <strain evidence="1 2">L6_4B</strain>
    </source>
</reference>
<dbReference type="OrthoDB" id="6636615at2"/>
<dbReference type="Pfam" id="PF10945">
    <property type="entry name" value="CBP_BcsR"/>
    <property type="match status" value="1"/>
</dbReference>
<accession>A0A3N0UM47</accession>
<protein>
    <submittedName>
        <fullName evidence="1">Uncharacterized protein</fullName>
    </submittedName>
</protein>
<sequence>MKRENAVYKNAGCIQPQNDITIMNKVFSLAPIRYVDIARENRLARVIARWSLLHEFNSEQQENDDPCQ</sequence>
<comment type="caution">
    <text evidence="1">The sequence shown here is derived from an EMBL/GenBank/DDBJ whole genome shotgun (WGS) entry which is preliminary data.</text>
</comment>
<organism evidence="1 2">
    <name type="scientific">Lonsdalea populi</name>
    <dbReference type="NCBI Taxonomy" id="1172565"/>
    <lineage>
        <taxon>Bacteria</taxon>
        <taxon>Pseudomonadati</taxon>
        <taxon>Pseudomonadota</taxon>
        <taxon>Gammaproteobacteria</taxon>
        <taxon>Enterobacterales</taxon>
        <taxon>Pectobacteriaceae</taxon>
        <taxon>Lonsdalea</taxon>
    </lineage>
</organism>
<dbReference type="NCBIfam" id="NF040717">
    <property type="entry name" value="BcsR_only"/>
    <property type="match status" value="1"/>
</dbReference>
<dbReference type="InterPro" id="IPR024487">
    <property type="entry name" value="CBP_BcsR"/>
</dbReference>
<dbReference type="GeneID" id="61122606"/>
<dbReference type="RefSeq" id="WP_085685005.1">
    <property type="nucleotide sequence ID" value="NZ_CP065534.1"/>
</dbReference>
<dbReference type="EMBL" id="RJUJ01000003">
    <property type="protein sequence ID" value="ROH83449.1"/>
    <property type="molecule type" value="Genomic_DNA"/>
</dbReference>
<evidence type="ECO:0000313" key="1">
    <source>
        <dbReference type="EMBL" id="ROH83449.1"/>
    </source>
</evidence>
<proteinExistence type="predicted"/>
<dbReference type="Proteomes" id="UP000274511">
    <property type="component" value="Unassembled WGS sequence"/>
</dbReference>
<dbReference type="AlphaFoldDB" id="A0A3N0UM47"/>
<gene>
    <name evidence="1" type="ORF">EC392_04590</name>
</gene>
<name>A0A3N0UM47_9GAMM</name>
<evidence type="ECO:0000313" key="2">
    <source>
        <dbReference type="Proteomes" id="UP000274511"/>
    </source>
</evidence>